<gene>
    <name evidence="1" type="ORF">M595_2366</name>
</gene>
<proteinExistence type="predicted"/>
<dbReference type="EMBL" id="AUZM01000019">
    <property type="protein sequence ID" value="ERT07643.1"/>
    <property type="molecule type" value="Genomic_DNA"/>
</dbReference>
<keyword evidence="2" id="KW-1185">Reference proteome</keyword>
<accession>U7QIC6</accession>
<protein>
    <submittedName>
        <fullName evidence="1">Uncharacterized protein</fullName>
    </submittedName>
</protein>
<dbReference type="PATRIC" id="fig|1348334.3.peg.2296"/>
<dbReference type="AlphaFoldDB" id="U7QIC6"/>
<dbReference type="RefSeq" id="WP_023066122.1">
    <property type="nucleotide sequence ID" value="NZ_AUZM01000019.1"/>
</dbReference>
<sequence length="261" mass="29234">MLVSTFELLLKPITPVEGNVPGSARTVLQGYFLTIANPNNTPLRLRLRFSATTPNLNLDDTITIRDVVGNNVFGDLVPTADPRKFNYDISIPAHDTALVILQPDITKLNPDRDQLEIRGYVEIFLQGRFGNFQRFNVLITPEHRGTFVNKGVMNLSEFDQLVYSLPTATGSSLFELTSRGKSFKEIKPEIKEIPDIKVREIPDINKPNPDNITIPNPEIQETLGLMAQTIDNIQQRLEQNGEAFISPDERPAVGDQVLNEV</sequence>
<dbReference type="Proteomes" id="UP000017127">
    <property type="component" value="Unassembled WGS sequence"/>
</dbReference>
<comment type="caution">
    <text evidence="1">The sequence shown here is derived from an EMBL/GenBank/DDBJ whole genome shotgun (WGS) entry which is preliminary data.</text>
</comment>
<reference evidence="1 2" key="1">
    <citation type="journal article" date="2013" name="Front. Microbiol.">
        <title>Comparative genomic analyses of the cyanobacterium, Lyngbya aestuarii BL J, a powerful hydrogen producer.</title>
        <authorList>
            <person name="Kothari A."/>
            <person name="Vaughn M."/>
            <person name="Garcia-Pichel F."/>
        </authorList>
    </citation>
    <scope>NUCLEOTIDE SEQUENCE [LARGE SCALE GENOMIC DNA]</scope>
    <source>
        <strain evidence="1 2">BL J</strain>
    </source>
</reference>
<evidence type="ECO:0000313" key="1">
    <source>
        <dbReference type="EMBL" id="ERT07643.1"/>
    </source>
</evidence>
<evidence type="ECO:0000313" key="2">
    <source>
        <dbReference type="Proteomes" id="UP000017127"/>
    </source>
</evidence>
<organism evidence="1 2">
    <name type="scientific">Lyngbya aestuarii BL J</name>
    <dbReference type="NCBI Taxonomy" id="1348334"/>
    <lineage>
        <taxon>Bacteria</taxon>
        <taxon>Bacillati</taxon>
        <taxon>Cyanobacteriota</taxon>
        <taxon>Cyanophyceae</taxon>
        <taxon>Oscillatoriophycideae</taxon>
        <taxon>Oscillatoriales</taxon>
        <taxon>Microcoleaceae</taxon>
        <taxon>Lyngbya</taxon>
    </lineage>
</organism>
<name>U7QIC6_9CYAN</name>
<dbReference type="OrthoDB" id="447089at2"/>